<evidence type="ECO:0000256" key="6">
    <source>
        <dbReference type="SAM" id="Phobius"/>
    </source>
</evidence>
<dbReference type="PANTHER" id="PTHR47685:SF1">
    <property type="entry name" value="MAGNESIUM TRANSPORT PROTEIN CORA"/>
    <property type="match status" value="1"/>
</dbReference>
<evidence type="ECO:0000256" key="5">
    <source>
        <dbReference type="SAM" id="MobiDB-lite"/>
    </source>
</evidence>
<evidence type="ECO:0000256" key="1">
    <source>
        <dbReference type="ARBA" id="ARBA00004141"/>
    </source>
</evidence>
<evidence type="ECO:0000256" key="2">
    <source>
        <dbReference type="ARBA" id="ARBA00022692"/>
    </source>
</evidence>
<comment type="caution">
    <text evidence="7">The sequence shown here is derived from an EMBL/GenBank/DDBJ whole genome shotgun (WGS) entry which is preliminary data.</text>
</comment>
<dbReference type="GO" id="GO:0016020">
    <property type="term" value="C:membrane"/>
    <property type="evidence" value="ECO:0007669"/>
    <property type="project" value="UniProtKB-SubCell"/>
</dbReference>
<gene>
    <name evidence="7" type="ORF">QBC37DRAFT_204510</name>
</gene>
<reference evidence="7" key="1">
    <citation type="journal article" date="2023" name="Mol. Phylogenet. Evol.">
        <title>Genome-scale phylogeny and comparative genomics of the fungal order Sordariales.</title>
        <authorList>
            <person name="Hensen N."/>
            <person name="Bonometti L."/>
            <person name="Westerberg I."/>
            <person name="Brannstrom I.O."/>
            <person name="Guillou S."/>
            <person name="Cros-Aarteil S."/>
            <person name="Calhoun S."/>
            <person name="Haridas S."/>
            <person name="Kuo A."/>
            <person name="Mondo S."/>
            <person name="Pangilinan J."/>
            <person name="Riley R."/>
            <person name="LaButti K."/>
            <person name="Andreopoulos B."/>
            <person name="Lipzen A."/>
            <person name="Chen C."/>
            <person name="Yan M."/>
            <person name="Daum C."/>
            <person name="Ng V."/>
            <person name="Clum A."/>
            <person name="Steindorff A."/>
            <person name="Ohm R.A."/>
            <person name="Martin F."/>
            <person name="Silar P."/>
            <person name="Natvig D.O."/>
            <person name="Lalanne C."/>
            <person name="Gautier V."/>
            <person name="Ament-Velasquez S.L."/>
            <person name="Kruys A."/>
            <person name="Hutchinson M.I."/>
            <person name="Powell A.J."/>
            <person name="Barry K."/>
            <person name="Miller A.N."/>
            <person name="Grigoriev I.V."/>
            <person name="Debuchy R."/>
            <person name="Gladieux P."/>
            <person name="Hiltunen Thoren M."/>
            <person name="Johannesson H."/>
        </authorList>
    </citation>
    <scope>NUCLEOTIDE SEQUENCE</scope>
    <source>
        <strain evidence="7">PSN293</strain>
    </source>
</reference>
<dbReference type="InterPro" id="IPR045863">
    <property type="entry name" value="CorA_TM1_TM2"/>
</dbReference>
<feature type="region of interest" description="Disordered" evidence="5">
    <location>
        <begin position="1"/>
        <end position="26"/>
    </location>
</feature>
<dbReference type="InterPro" id="IPR050829">
    <property type="entry name" value="CorA_MIT"/>
</dbReference>
<feature type="transmembrane region" description="Helical" evidence="6">
    <location>
        <begin position="893"/>
        <end position="914"/>
    </location>
</feature>
<evidence type="ECO:0008006" key="9">
    <source>
        <dbReference type="Google" id="ProtNLM"/>
    </source>
</evidence>
<dbReference type="PANTHER" id="PTHR47685">
    <property type="entry name" value="MAGNESIUM TRANSPORT PROTEIN CORA"/>
    <property type="match status" value="1"/>
</dbReference>
<dbReference type="InterPro" id="IPR002523">
    <property type="entry name" value="MgTranspt_CorA/ZnTranspt_ZntB"/>
</dbReference>
<dbReference type="GO" id="GO:0046873">
    <property type="term" value="F:metal ion transmembrane transporter activity"/>
    <property type="evidence" value="ECO:0007669"/>
    <property type="project" value="InterPro"/>
</dbReference>
<keyword evidence="3 6" id="KW-1133">Transmembrane helix</keyword>
<evidence type="ECO:0000256" key="3">
    <source>
        <dbReference type="ARBA" id="ARBA00022989"/>
    </source>
</evidence>
<protein>
    <recommendedName>
        <fullName evidence="9">Ankyrin repeat protein</fullName>
    </recommendedName>
</protein>
<dbReference type="Pfam" id="PF01544">
    <property type="entry name" value="CorA"/>
    <property type="match status" value="1"/>
</dbReference>
<feature type="region of interest" description="Disordered" evidence="5">
    <location>
        <begin position="197"/>
        <end position="233"/>
    </location>
</feature>
<dbReference type="Proteomes" id="UP001301769">
    <property type="component" value="Unassembled WGS sequence"/>
</dbReference>
<accession>A0AAN7B400</accession>
<evidence type="ECO:0000313" key="7">
    <source>
        <dbReference type="EMBL" id="KAK4211926.1"/>
    </source>
</evidence>
<feature type="transmembrane region" description="Helical" evidence="6">
    <location>
        <begin position="852"/>
        <end position="872"/>
    </location>
</feature>
<proteinExistence type="predicted"/>
<reference evidence="7" key="2">
    <citation type="submission" date="2023-05" db="EMBL/GenBank/DDBJ databases">
        <authorList>
            <consortium name="Lawrence Berkeley National Laboratory"/>
            <person name="Steindorff A."/>
            <person name="Hensen N."/>
            <person name="Bonometti L."/>
            <person name="Westerberg I."/>
            <person name="Brannstrom I.O."/>
            <person name="Guillou S."/>
            <person name="Cros-Aarteil S."/>
            <person name="Calhoun S."/>
            <person name="Haridas S."/>
            <person name="Kuo A."/>
            <person name="Mondo S."/>
            <person name="Pangilinan J."/>
            <person name="Riley R."/>
            <person name="Labutti K."/>
            <person name="Andreopoulos B."/>
            <person name="Lipzen A."/>
            <person name="Chen C."/>
            <person name="Yanf M."/>
            <person name="Daum C."/>
            <person name="Ng V."/>
            <person name="Clum A."/>
            <person name="Ohm R."/>
            <person name="Martin F."/>
            <person name="Silar P."/>
            <person name="Natvig D."/>
            <person name="Lalanne C."/>
            <person name="Gautier V."/>
            <person name="Ament-Velasquez S.L."/>
            <person name="Kruys A."/>
            <person name="Hutchinson M.I."/>
            <person name="Powell A.J."/>
            <person name="Barry K."/>
            <person name="Miller A.N."/>
            <person name="Grigoriev I.V."/>
            <person name="Debuchy R."/>
            <person name="Gladieux P."/>
            <person name="Thoren M.H."/>
            <person name="Johannesson H."/>
        </authorList>
    </citation>
    <scope>NUCLEOTIDE SEQUENCE</scope>
    <source>
        <strain evidence="7">PSN293</strain>
    </source>
</reference>
<name>A0AAN7B400_9PEZI</name>
<keyword evidence="8" id="KW-1185">Reference proteome</keyword>
<evidence type="ECO:0000256" key="4">
    <source>
        <dbReference type="ARBA" id="ARBA00023136"/>
    </source>
</evidence>
<keyword evidence="4 6" id="KW-0472">Membrane</keyword>
<keyword evidence="2 6" id="KW-0812">Transmembrane</keyword>
<dbReference type="AlphaFoldDB" id="A0AAN7B400"/>
<comment type="subcellular location">
    <subcellularLocation>
        <location evidence="1">Membrane</location>
        <topology evidence="1">Multi-pass membrane protein</topology>
    </subcellularLocation>
</comment>
<evidence type="ECO:0000313" key="8">
    <source>
        <dbReference type="Proteomes" id="UP001301769"/>
    </source>
</evidence>
<organism evidence="7 8">
    <name type="scientific">Rhypophila decipiens</name>
    <dbReference type="NCBI Taxonomy" id="261697"/>
    <lineage>
        <taxon>Eukaryota</taxon>
        <taxon>Fungi</taxon>
        <taxon>Dikarya</taxon>
        <taxon>Ascomycota</taxon>
        <taxon>Pezizomycotina</taxon>
        <taxon>Sordariomycetes</taxon>
        <taxon>Sordariomycetidae</taxon>
        <taxon>Sordariales</taxon>
        <taxon>Naviculisporaceae</taxon>
        <taxon>Rhypophila</taxon>
    </lineage>
</organism>
<feature type="transmembrane region" description="Helical" evidence="6">
    <location>
        <begin position="920"/>
        <end position="939"/>
    </location>
</feature>
<dbReference type="SUPFAM" id="SSF144083">
    <property type="entry name" value="Magnesium transport protein CorA, transmembrane region"/>
    <property type="match status" value="1"/>
</dbReference>
<dbReference type="EMBL" id="MU858138">
    <property type="protein sequence ID" value="KAK4211926.1"/>
    <property type="molecule type" value="Genomic_DNA"/>
</dbReference>
<sequence length="998" mass="114736">MLVHSLATMGSSAVPGGRSRTESTARVSFRPSEPLFDIHIDTQYAKVNCQPIEYGGEPWNYYRDAPNTYLSIREGKREEFLRRVPEPVRERVQHEIQRIERTRKNFSSYPNKQALMKELYDSRKAWETSVIENLRDFRAAADKKCKCKTNMNPESVKHTRECELLRRLESWRSRHSQELAPPKRTESTMSKLKGSMTFRRRASQVQPQVSEDAPLDENPKSTTSTIKDDDQMTQDPLYGFRASAIYFKKNGDQWTGQTHKHDKFIGKDKFPNQKISVHDLLESSGKDSPLFRGNCPDKTIRYFHFPTNNMSWIERAIARYYGEDLPTIDERIPYNKTKSKTEKLLAREYWRGQMHGSGDKDRATLVQQDQGREVSGSTSMPKAKARVVPVHARHMRSKCSLIPRETSSNSRPERNVTLFMPYLHWETSSRRAKMVQVVNEAMESQDMSKSQTRRPTLPTAADVVAKLSNKPEYKPTYRNLLGRYLMTIARVADEIDFEADERLLRDNVSRTPPLHIRRTIDQYYFPTLDNTSLRDKDQVVYRGTRAGRSFHTKNTRVVMVDQLWLWILDDHTIITSFPRRWGRNKPDPSGVHKSLRERLEAMSGGIKSIHHLALMIIDQTSNVFFDRTKPLDQRPEVMDLFSSAIGHVTELTSVAYEGFWRNTALQARNFLNMGADSIKHKYLEINPEGQLLQEAQDITEELQIMKRIFNEQIQVVKDFRRHLDHLADAQRSKDDSKDMATLLSKILDTMLQEKQNKTNGEGSEGGHAATFHQASTEAVALSGANQDVHEADVLLELIEGRKAEIQDKEDLAHYACQHIEGLLSLKQQQASIVQAKSALRRADESVKQGRSIMAFTVVTIFFLPLGFFATFFGMNNMEINEAAWMTLSEQINYMFGFSAIVIVLSVSMAFSAWSRAVLNFLFWVPLAVLAESTGLRAWWKKSPLNRVKLERRAVKVVEHASYRRRVGNGEETATTTTYAMNISEPLKSHRRRTGDNLV</sequence>
<dbReference type="Gene3D" id="1.20.58.340">
    <property type="entry name" value="Magnesium transport protein CorA, transmembrane region"/>
    <property type="match status" value="1"/>
</dbReference>